<keyword evidence="2" id="KW-0328">Glycosyltransferase</keyword>
<gene>
    <name evidence="5" type="ORF">ID854_07820</name>
</gene>
<dbReference type="InterPro" id="IPR029044">
    <property type="entry name" value="Nucleotide-diphossugar_trans"/>
</dbReference>
<evidence type="ECO:0000256" key="1">
    <source>
        <dbReference type="ARBA" id="ARBA00006739"/>
    </source>
</evidence>
<dbReference type="AlphaFoldDB" id="A0AAW3YRZ8"/>
<accession>A0AAW3YRZ8</accession>
<dbReference type="PANTHER" id="PTHR43685:SF5">
    <property type="entry name" value="GLYCOSYLTRANSFERASE EPSE-RELATED"/>
    <property type="match status" value="1"/>
</dbReference>
<evidence type="ECO:0000256" key="2">
    <source>
        <dbReference type="ARBA" id="ARBA00022676"/>
    </source>
</evidence>
<dbReference type="InterPro" id="IPR001173">
    <property type="entry name" value="Glyco_trans_2-like"/>
</dbReference>
<dbReference type="Pfam" id="PF00535">
    <property type="entry name" value="Glycos_transf_2"/>
    <property type="match status" value="1"/>
</dbReference>
<reference evidence="5" key="2">
    <citation type="journal article" date="2024" name="Toxins">
        <title>Genome Sequence Analysis of Native Xenorhabdus Strains Isolated from Entomopathogenic Nematodes in Argentina.</title>
        <authorList>
            <person name="Palma L."/>
            <person name="Frizzo L."/>
            <person name="Kaiser S."/>
            <person name="Berry C."/>
            <person name="Caballero P."/>
            <person name="Bode H.B."/>
            <person name="Del Valle E.E."/>
        </authorList>
    </citation>
    <scope>NUCLEOTIDE SEQUENCE</scope>
    <source>
        <strain evidence="5">M</strain>
    </source>
</reference>
<dbReference type="PANTHER" id="PTHR43685">
    <property type="entry name" value="GLYCOSYLTRANSFERASE"/>
    <property type="match status" value="1"/>
</dbReference>
<keyword evidence="3" id="KW-0808">Transferase</keyword>
<dbReference type="SUPFAM" id="SSF53448">
    <property type="entry name" value="Nucleotide-diphospho-sugar transferases"/>
    <property type="match status" value="1"/>
</dbReference>
<evidence type="ECO:0000313" key="5">
    <source>
        <dbReference type="EMBL" id="MBD2800366.1"/>
    </source>
</evidence>
<dbReference type="Gene3D" id="3.90.550.10">
    <property type="entry name" value="Spore Coat Polysaccharide Biosynthesis Protein SpsA, Chain A"/>
    <property type="match status" value="1"/>
</dbReference>
<reference evidence="5" key="1">
    <citation type="submission" date="2020-09" db="EMBL/GenBank/DDBJ databases">
        <authorList>
            <person name="Palma L."/>
            <person name="Caballero P."/>
            <person name="Berry C."/>
            <person name="Del Valle E."/>
        </authorList>
    </citation>
    <scope>NUCLEOTIDE SEQUENCE</scope>
    <source>
        <strain evidence="5">M</strain>
    </source>
</reference>
<evidence type="ECO:0000256" key="3">
    <source>
        <dbReference type="ARBA" id="ARBA00022679"/>
    </source>
</evidence>
<dbReference type="Proteomes" id="UP001193920">
    <property type="component" value="Unassembled WGS sequence"/>
</dbReference>
<name>A0AAW3YRZ8_9GAMM</name>
<comment type="similarity">
    <text evidence="1">Belongs to the glycosyltransferase 2 family.</text>
</comment>
<comment type="caution">
    <text evidence="5">The sequence shown here is derived from an EMBL/GenBank/DDBJ whole genome shotgun (WGS) entry which is preliminary data.</text>
</comment>
<organism evidence="5">
    <name type="scientific">Xenorhabdus szentirmaii</name>
    <dbReference type="NCBI Taxonomy" id="290112"/>
    <lineage>
        <taxon>Bacteria</taxon>
        <taxon>Pseudomonadati</taxon>
        <taxon>Pseudomonadota</taxon>
        <taxon>Gammaproteobacteria</taxon>
        <taxon>Enterobacterales</taxon>
        <taxon>Morganellaceae</taxon>
        <taxon>Xenorhabdus</taxon>
    </lineage>
</organism>
<protein>
    <submittedName>
        <fullName evidence="5">Glycosyltransferase</fullName>
    </submittedName>
</protein>
<sequence length="319" mass="36975">MERKPALSVLMSVYNGDKYLEEAIDSILLQSFEDFEFIIINDGSTDSSASILSRYAEKDNRIRIITNENNIGLVCSLNKGLEAAFSNFIARMDADDIAVPERFQIQMDFMESHPDIAVCGSFIRFLENSNKGEIYAINHEDIVSDSFFNCPFAHPTVIMRKDKVLNLANGYDPSELNAEDYGLWSRLIISKQVRFANIDKPLLNYRTHPNNPRVEYKNKQRKTAALIQRKMFLSLGINIPLEEISLINHVEGKIAIKDVEKCEFWLRELENATMNLDEVDKVAFLKTIKTKKMYLWRRIRKDSFFALLRYIIARAFYKK</sequence>
<dbReference type="GO" id="GO:0016757">
    <property type="term" value="F:glycosyltransferase activity"/>
    <property type="evidence" value="ECO:0007669"/>
    <property type="project" value="UniProtKB-KW"/>
</dbReference>
<proteinExistence type="inferred from homology"/>
<dbReference type="EMBL" id="JACXBF010000172">
    <property type="protein sequence ID" value="MBD2800366.1"/>
    <property type="molecule type" value="Genomic_DNA"/>
</dbReference>
<evidence type="ECO:0000259" key="4">
    <source>
        <dbReference type="Pfam" id="PF00535"/>
    </source>
</evidence>
<dbReference type="RefSeq" id="WP_323868762.1">
    <property type="nucleotide sequence ID" value="NZ_JACXBF010000172.1"/>
</dbReference>
<feature type="domain" description="Glycosyltransferase 2-like" evidence="4">
    <location>
        <begin position="8"/>
        <end position="165"/>
    </location>
</feature>
<dbReference type="InterPro" id="IPR050834">
    <property type="entry name" value="Glycosyltransf_2"/>
</dbReference>